<reference evidence="1 2" key="1">
    <citation type="journal article" date="2014" name="Genome Biol.">
        <title>Transcriptome and methylome profiling reveals relics of genome dominance in the mesopolyploid Brassica oleracea.</title>
        <authorList>
            <person name="Parkin I.A."/>
            <person name="Koh C."/>
            <person name="Tang H."/>
            <person name="Robinson S.J."/>
            <person name="Kagale S."/>
            <person name="Clarke W.E."/>
            <person name="Town C.D."/>
            <person name="Nixon J."/>
            <person name="Krishnakumar V."/>
            <person name="Bidwell S.L."/>
            <person name="Denoeud F."/>
            <person name="Belcram H."/>
            <person name="Links M.G."/>
            <person name="Just J."/>
            <person name="Clarke C."/>
            <person name="Bender T."/>
            <person name="Huebert T."/>
            <person name="Mason A.S."/>
            <person name="Pires J.C."/>
            <person name="Barker G."/>
            <person name="Moore J."/>
            <person name="Walley P.G."/>
            <person name="Manoli S."/>
            <person name="Batley J."/>
            <person name="Edwards D."/>
            <person name="Nelson M.N."/>
            <person name="Wang X."/>
            <person name="Paterson A.H."/>
            <person name="King G."/>
            <person name="Bancroft I."/>
            <person name="Chalhoub B."/>
            <person name="Sharpe A.G."/>
        </authorList>
    </citation>
    <scope>NUCLEOTIDE SEQUENCE</scope>
    <source>
        <strain evidence="1 2">cv. TO1000</strain>
    </source>
</reference>
<dbReference type="Gene3D" id="3.30.40.10">
    <property type="entry name" value="Zinc/RING finger domain, C3HC4 (zinc finger)"/>
    <property type="match status" value="1"/>
</dbReference>
<sequence length="197" mass="22277">HFIVYFYLSRFLSSPLFSSPLRSISRDEICFDLIWLRCAHGRSEPEEVSNAVVLADGAVTEEEMKIERDNGGEKEKIQSETPPEDDCCPICSGSFTVPCRGDCGHWYCDASCSTGGLTGFVQKVKELPLLTKRMVWHIMDPDTTNLHFSEVRIFAMLISTLYTASEFNFIPTGKLPHKIEILVAYASARIIWKPDNF</sequence>
<dbReference type="HOGENOM" id="CLU_1387391_0_0_1"/>
<accession>A0A0D3CK23</accession>
<dbReference type="eggNOG" id="KOG2164">
    <property type="taxonomic scope" value="Eukaryota"/>
</dbReference>
<keyword evidence="2" id="KW-1185">Reference proteome</keyword>
<protein>
    <submittedName>
        <fullName evidence="1">Uncharacterized protein</fullName>
    </submittedName>
</protein>
<dbReference type="SUPFAM" id="SSF57850">
    <property type="entry name" value="RING/U-box"/>
    <property type="match status" value="1"/>
</dbReference>
<dbReference type="InterPro" id="IPR038896">
    <property type="entry name" value="RNF170"/>
</dbReference>
<reference evidence="1" key="2">
    <citation type="submission" date="2015-03" db="UniProtKB">
        <authorList>
            <consortium name="EnsemblPlants"/>
        </authorList>
    </citation>
    <scope>IDENTIFICATION</scope>
</reference>
<proteinExistence type="predicted"/>
<organism evidence="1 2">
    <name type="scientific">Brassica oleracea var. oleracea</name>
    <dbReference type="NCBI Taxonomy" id="109376"/>
    <lineage>
        <taxon>Eukaryota</taxon>
        <taxon>Viridiplantae</taxon>
        <taxon>Streptophyta</taxon>
        <taxon>Embryophyta</taxon>
        <taxon>Tracheophyta</taxon>
        <taxon>Spermatophyta</taxon>
        <taxon>Magnoliopsida</taxon>
        <taxon>eudicotyledons</taxon>
        <taxon>Gunneridae</taxon>
        <taxon>Pentapetalae</taxon>
        <taxon>rosids</taxon>
        <taxon>malvids</taxon>
        <taxon>Brassicales</taxon>
        <taxon>Brassicaceae</taxon>
        <taxon>Brassiceae</taxon>
        <taxon>Brassica</taxon>
    </lineage>
</organism>
<evidence type="ECO:0000313" key="2">
    <source>
        <dbReference type="Proteomes" id="UP000032141"/>
    </source>
</evidence>
<dbReference type="EnsemblPlants" id="Bo5g127640.1">
    <property type="protein sequence ID" value="Bo5g127640.1"/>
    <property type="gene ID" value="Bo5g127640"/>
</dbReference>
<dbReference type="PANTHER" id="PTHR22894">
    <property type="entry name" value="RING-TYPE DOMAIN-CONTAINING PROTEIN"/>
    <property type="match status" value="1"/>
</dbReference>
<dbReference type="AlphaFoldDB" id="A0A0D3CK23"/>
<dbReference type="GO" id="GO:0061630">
    <property type="term" value="F:ubiquitin protein ligase activity"/>
    <property type="evidence" value="ECO:0007669"/>
    <property type="project" value="InterPro"/>
</dbReference>
<dbReference type="Gramene" id="Bo5g127640.1">
    <property type="protein sequence ID" value="Bo5g127640.1"/>
    <property type="gene ID" value="Bo5g127640"/>
</dbReference>
<evidence type="ECO:0000313" key="1">
    <source>
        <dbReference type="EnsemblPlants" id="Bo5g127640.1"/>
    </source>
</evidence>
<dbReference type="PANTHER" id="PTHR22894:SF4">
    <property type="entry name" value="E3 UBIQUITIN-PROTEIN LIGASE RNF170-LIKE ISOFORM X1"/>
    <property type="match status" value="1"/>
</dbReference>
<dbReference type="Proteomes" id="UP000032141">
    <property type="component" value="Chromosome C5"/>
</dbReference>
<dbReference type="InterPro" id="IPR013083">
    <property type="entry name" value="Znf_RING/FYVE/PHD"/>
</dbReference>
<name>A0A0D3CK23_BRAOL</name>